<dbReference type="InterPro" id="IPR032526">
    <property type="entry name" value="DUF4960"/>
</dbReference>
<dbReference type="Pfam" id="PF16324">
    <property type="entry name" value="DUF4960"/>
    <property type="match status" value="1"/>
</dbReference>
<reference evidence="2 3" key="1">
    <citation type="journal article" date="2013" name="Genome Announc.">
        <title>Draft Genome Sequence of Cesiribacter andamanensis Strain AMV16T, Isolated from a Soil Sample from a Mud Volcano in the Andaman Islands, India.</title>
        <authorList>
            <person name="Shivaji S."/>
            <person name="Ara S."/>
            <person name="Begum Z."/>
            <person name="Srinivas T.N."/>
            <person name="Singh A."/>
            <person name="Kumar Pinnaka A."/>
        </authorList>
    </citation>
    <scope>NUCLEOTIDE SEQUENCE [LARGE SCALE GENOMIC DNA]</scope>
    <source>
        <strain evidence="2 3">AMV16</strain>
    </source>
</reference>
<evidence type="ECO:0000313" key="2">
    <source>
        <dbReference type="EMBL" id="EMR04672.1"/>
    </source>
</evidence>
<name>M7NBP4_9BACT</name>
<dbReference type="PATRIC" id="fig|1279009.4.peg.128"/>
<dbReference type="EMBL" id="AODQ01000002">
    <property type="protein sequence ID" value="EMR04672.1"/>
    <property type="molecule type" value="Genomic_DNA"/>
</dbReference>
<comment type="caution">
    <text evidence="2">The sequence shown here is derived from an EMBL/GenBank/DDBJ whole genome shotgun (WGS) entry which is preliminary data.</text>
</comment>
<dbReference type="eggNOG" id="ENOG502ZBYT">
    <property type="taxonomic scope" value="Bacteria"/>
</dbReference>
<keyword evidence="3" id="KW-1185">Reference proteome</keyword>
<dbReference type="PROSITE" id="PS51257">
    <property type="entry name" value="PROKAR_LIPOPROTEIN"/>
    <property type="match status" value="1"/>
</dbReference>
<keyword evidence="2" id="KW-0378">Hydrolase</keyword>
<organism evidence="2 3">
    <name type="scientific">Cesiribacter andamanensis AMV16</name>
    <dbReference type="NCBI Taxonomy" id="1279009"/>
    <lineage>
        <taxon>Bacteria</taxon>
        <taxon>Pseudomonadati</taxon>
        <taxon>Bacteroidota</taxon>
        <taxon>Cytophagia</taxon>
        <taxon>Cytophagales</taxon>
        <taxon>Cesiribacteraceae</taxon>
        <taxon>Cesiribacter</taxon>
    </lineage>
</organism>
<feature type="domain" description="DUF4960" evidence="1">
    <location>
        <begin position="130"/>
        <end position="276"/>
    </location>
</feature>
<proteinExistence type="predicted"/>
<dbReference type="GO" id="GO:0016787">
    <property type="term" value="F:hydrolase activity"/>
    <property type="evidence" value="ECO:0007669"/>
    <property type="project" value="UniProtKB-KW"/>
</dbReference>
<sequence>MQNFINKSFFFKAMLAVATCVLVSCGDDAPGDEVVEPAITAFSVVSPVAFSGTVDQTEKTLAFEVPGGADLSSVEIEVEVPAGATVTPASGSVVDLTNPIEFIVTGMNVNGAPVSRVYTAMAIPSASVAFVGKAATMAELEDDAKAAATWAQETYGDEFVYLPAAQINGNTLTNVKVIFYYELSAGAPVSLGGMNAPKTVTAISNFVRRGGQLLLAGDATNYIFNIGRVPAAFGFGENNPAGVETGKAPDDQWGLSVVPGTTSADRTTHPLFEGVINGENRVFLYNAPTREVRLIWWNVGPAGGDCCGNLDMVTNFEEQLQAVKLASLRHVGDYFGFAAVELLPTNANTHANISPSVPKDFKGTILVLANSIIGYEWAPNDGAPNDYQENIERLTKNALDYLIEKYDEIQ</sequence>
<evidence type="ECO:0000259" key="1">
    <source>
        <dbReference type="Pfam" id="PF16324"/>
    </source>
</evidence>
<accession>M7NBP4</accession>
<dbReference type="Proteomes" id="UP000011910">
    <property type="component" value="Unassembled WGS sequence"/>
</dbReference>
<dbReference type="STRING" id="1279009.ADICEAN_00124"/>
<evidence type="ECO:0000313" key="3">
    <source>
        <dbReference type="Proteomes" id="UP000011910"/>
    </source>
</evidence>
<dbReference type="Gene3D" id="2.60.40.2340">
    <property type="match status" value="1"/>
</dbReference>
<dbReference type="AlphaFoldDB" id="M7NBP4"/>
<protein>
    <submittedName>
        <fullName evidence="2">Putative glycoside hydrolase</fullName>
    </submittedName>
</protein>
<dbReference type="RefSeq" id="WP_009193537.1">
    <property type="nucleotide sequence ID" value="NZ_AODQ01000002.1"/>
</dbReference>
<gene>
    <name evidence="2" type="ORF">ADICEAN_00124</name>
</gene>